<keyword evidence="1" id="KW-0732">Signal</keyword>
<dbReference type="Proteomes" id="UP001205105">
    <property type="component" value="Unassembled WGS sequence"/>
</dbReference>
<sequence>MKYTALISLLLLLLVGGATARPRALRQIPGLGSCTDSCAGATDKQACIDLCMNGTDKEPSQAITPGYCGWAYCKKSGKTAATCEQTGCKKPCVELWTTGPFGSVEECKQAVAQNNNGQTP</sequence>
<evidence type="ECO:0000256" key="1">
    <source>
        <dbReference type="SAM" id="SignalP"/>
    </source>
</evidence>
<gene>
    <name evidence="2" type="ORF">COHA_009496</name>
</gene>
<keyword evidence="3" id="KW-1185">Reference proteome</keyword>
<protein>
    <submittedName>
        <fullName evidence="2">Uncharacterized protein</fullName>
    </submittedName>
</protein>
<evidence type="ECO:0000313" key="2">
    <source>
        <dbReference type="EMBL" id="KAI7836611.1"/>
    </source>
</evidence>
<name>A0AAD5DI46_9CHLO</name>
<reference evidence="2" key="1">
    <citation type="submission" date="2020-11" db="EMBL/GenBank/DDBJ databases">
        <title>Chlorella ohadii genome sequencing and assembly.</title>
        <authorList>
            <person name="Murik O."/>
            <person name="Treves H."/>
            <person name="Kedem I."/>
            <person name="Shotland Y."/>
            <person name="Kaplan A."/>
        </authorList>
    </citation>
    <scope>NUCLEOTIDE SEQUENCE</scope>
    <source>
        <strain evidence="2">1</strain>
    </source>
</reference>
<dbReference type="EMBL" id="JADXDR010000180">
    <property type="protein sequence ID" value="KAI7836611.1"/>
    <property type="molecule type" value="Genomic_DNA"/>
</dbReference>
<proteinExistence type="predicted"/>
<feature type="chain" id="PRO_5042220579" evidence="1">
    <location>
        <begin position="21"/>
        <end position="120"/>
    </location>
</feature>
<organism evidence="2 3">
    <name type="scientific">Chlorella ohadii</name>
    <dbReference type="NCBI Taxonomy" id="2649997"/>
    <lineage>
        <taxon>Eukaryota</taxon>
        <taxon>Viridiplantae</taxon>
        <taxon>Chlorophyta</taxon>
        <taxon>core chlorophytes</taxon>
        <taxon>Trebouxiophyceae</taxon>
        <taxon>Chlorellales</taxon>
        <taxon>Chlorellaceae</taxon>
        <taxon>Chlorella clade</taxon>
        <taxon>Chlorella</taxon>
    </lineage>
</organism>
<feature type="signal peptide" evidence="1">
    <location>
        <begin position="1"/>
        <end position="20"/>
    </location>
</feature>
<dbReference type="AlphaFoldDB" id="A0AAD5DI46"/>
<accession>A0AAD5DI46</accession>
<comment type="caution">
    <text evidence="2">The sequence shown here is derived from an EMBL/GenBank/DDBJ whole genome shotgun (WGS) entry which is preliminary data.</text>
</comment>
<evidence type="ECO:0000313" key="3">
    <source>
        <dbReference type="Proteomes" id="UP001205105"/>
    </source>
</evidence>